<dbReference type="SUPFAM" id="SSF64005">
    <property type="entry name" value="Undecaprenyl diphosphate synthase"/>
    <property type="match status" value="1"/>
</dbReference>
<dbReference type="EMBL" id="BSDE01000003">
    <property type="protein sequence ID" value="GLH73315.1"/>
    <property type="molecule type" value="Genomic_DNA"/>
</dbReference>
<dbReference type="CDD" id="cd00475">
    <property type="entry name" value="Cis_IPPS"/>
    <property type="match status" value="1"/>
</dbReference>
<proteinExistence type="inferred from homology"/>
<dbReference type="EC" id="2.5.1.-" evidence="2"/>
<keyword evidence="2" id="KW-0479">Metal-binding</keyword>
<evidence type="ECO:0000256" key="1">
    <source>
        <dbReference type="ARBA" id="ARBA00022679"/>
    </source>
</evidence>
<feature type="binding site" evidence="2">
    <location>
        <position position="12"/>
    </location>
    <ligand>
        <name>Mg(2+)</name>
        <dbReference type="ChEBI" id="CHEBI:18420"/>
    </ligand>
</feature>
<feature type="active site" evidence="2">
    <location>
        <position position="12"/>
    </location>
</feature>
<evidence type="ECO:0000313" key="4">
    <source>
        <dbReference type="Proteomes" id="UP001165069"/>
    </source>
</evidence>
<feature type="binding site" evidence="2">
    <location>
        <begin position="57"/>
        <end position="59"/>
    </location>
    <ligand>
        <name>substrate</name>
    </ligand>
</feature>
<comment type="cofactor">
    <cofactor evidence="2">
        <name>Mg(2+)</name>
        <dbReference type="ChEBI" id="CHEBI:18420"/>
    </cofactor>
    <text evidence="2">Binds 2 magnesium ions per subunit.</text>
</comment>
<organism evidence="3 4">
    <name type="scientific">Geothrix limicola</name>
    <dbReference type="NCBI Taxonomy" id="2927978"/>
    <lineage>
        <taxon>Bacteria</taxon>
        <taxon>Pseudomonadati</taxon>
        <taxon>Acidobacteriota</taxon>
        <taxon>Holophagae</taxon>
        <taxon>Holophagales</taxon>
        <taxon>Holophagaceae</taxon>
        <taxon>Geothrix</taxon>
    </lineage>
</organism>
<evidence type="ECO:0000256" key="2">
    <source>
        <dbReference type="HAMAP-Rule" id="MF_01139"/>
    </source>
</evidence>
<comment type="subunit">
    <text evidence="2">Homodimer.</text>
</comment>
<comment type="function">
    <text evidence="2">Catalyzes the condensation of isopentenyl diphosphate (IPP) with allylic pyrophosphates generating different type of terpenoids.</text>
</comment>
<dbReference type="PANTHER" id="PTHR10291:SF0">
    <property type="entry name" value="DEHYDRODOLICHYL DIPHOSPHATE SYNTHASE 2"/>
    <property type="match status" value="1"/>
</dbReference>
<gene>
    <name evidence="3" type="ORF">GETHLI_18170</name>
</gene>
<dbReference type="Proteomes" id="UP001165069">
    <property type="component" value="Unassembled WGS sequence"/>
</dbReference>
<dbReference type="InterPro" id="IPR018520">
    <property type="entry name" value="UPP_synth-like_CS"/>
</dbReference>
<feature type="active site" description="Proton acceptor" evidence="2">
    <location>
        <position position="60"/>
    </location>
</feature>
<feature type="binding site" evidence="2">
    <location>
        <position position="61"/>
    </location>
    <ligand>
        <name>substrate</name>
    </ligand>
</feature>
<dbReference type="HAMAP" id="MF_01139">
    <property type="entry name" value="ISPT"/>
    <property type="match status" value="1"/>
</dbReference>
<keyword evidence="2" id="KW-0460">Magnesium</keyword>
<dbReference type="GO" id="GO:0016740">
    <property type="term" value="F:transferase activity"/>
    <property type="evidence" value="ECO:0007669"/>
    <property type="project" value="UniProtKB-KW"/>
</dbReference>
<accession>A0ABQ5QEP6</accession>
<name>A0ABQ5QEP6_9BACT</name>
<feature type="binding site" evidence="2">
    <location>
        <position position="176"/>
    </location>
    <ligand>
        <name>substrate</name>
    </ligand>
</feature>
<dbReference type="InterPro" id="IPR001441">
    <property type="entry name" value="UPP_synth-like"/>
</dbReference>
<dbReference type="Gene3D" id="3.40.1180.10">
    <property type="entry name" value="Decaprenyl diphosphate synthase-like"/>
    <property type="match status" value="1"/>
</dbReference>
<dbReference type="InterPro" id="IPR036424">
    <property type="entry name" value="UPP_synth-like_sf"/>
</dbReference>
<reference evidence="3 4" key="1">
    <citation type="journal article" date="2023" name="Antonie Van Leeuwenhoek">
        <title>Mesoterricola silvestris gen. nov., sp. nov., Mesoterricola sediminis sp. nov., Geothrix oryzae sp. nov., Geothrix edaphica sp. nov., Geothrix rubra sp. nov., and Geothrix limicola sp. nov., six novel members of Acidobacteriota isolated from soils.</title>
        <authorList>
            <person name="Itoh H."/>
            <person name="Sugisawa Y."/>
            <person name="Mise K."/>
            <person name="Xu Z."/>
            <person name="Kuniyasu M."/>
            <person name="Ushijima N."/>
            <person name="Kawano K."/>
            <person name="Kobayashi E."/>
            <person name="Shiratori Y."/>
            <person name="Masuda Y."/>
            <person name="Senoo K."/>
        </authorList>
    </citation>
    <scope>NUCLEOTIDE SEQUENCE [LARGE SCALE GENOMIC DNA]</scope>
    <source>
        <strain evidence="3 4">Red804</strain>
    </source>
</reference>
<dbReference type="Pfam" id="PF01255">
    <property type="entry name" value="Prenyltransf"/>
    <property type="match status" value="1"/>
</dbReference>
<dbReference type="PANTHER" id="PTHR10291">
    <property type="entry name" value="DEHYDRODOLICHYL DIPHOSPHATE SYNTHASE FAMILY MEMBER"/>
    <property type="match status" value="1"/>
</dbReference>
<protein>
    <recommendedName>
        <fullName evidence="2">Isoprenyl transferase</fullName>
        <ecNumber evidence="2">2.5.1.-</ecNumber>
    </recommendedName>
</protein>
<keyword evidence="1 2" id="KW-0808">Transferase</keyword>
<comment type="caution">
    <text evidence="3">The sequence shown here is derived from an EMBL/GenBank/DDBJ whole genome shotgun (WGS) entry which is preliminary data.</text>
</comment>
<dbReference type="RefSeq" id="WP_285574246.1">
    <property type="nucleotide sequence ID" value="NZ_BSDE01000003.1"/>
</dbReference>
<feature type="binding site" evidence="2">
    <location>
        <position position="29"/>
    </location>
    <ligand>
        <name>substrate</name>
    </ligand>
</feature>
<feature type="binding site" evidence="2">
    <location>
        <position position="63"/>
    </location>
    <ligand>
        <name>substrate</name>
    </ligand>
</feature>
<feature type="binding site" evidence="2">
    <location>
        <position position="25"/>
    </location>
    <ligand>
        <name>substrate</name>
    </ligand>
</feature>
<evidence type="ECO:0000313" key="3">
    <source>
        <dbReference type="EMBL" id="GLH73315.1"/>
    </source>
</evidence>
<feature type="binding site" evidence="2">
    <location>
        <position position="17"/>
    </location>
    <ligand>
        <name>substrate</name>
    </ligand>
</feature>
<feature type="binding site" evidence="2">
    <location>
        <begin position="13"/>
        <end position="16"/>
    </location>
    <ligand>
        <name>substrate</name>
    </ligand>
</feature>
<dbReference type="PROSITE" id="PS01066">
    <property type="entry name" value="UPP_SYNTHASE"/>
    <property type="match status" value="1"/>
</dbReference>
<feature type="binding site" evidence="2">
    <location>
        <begin position="182"/>
        <end position="184"/>
    </location>
    <ligand>
        <name>substrate</name>
    </ligand>
</feature>
<feature type="binding site" evidence="2">
    <location>
        <position position="195"/>
    </location>
    <ligand>
        <name>Mg(2+)</name>
        <dbReference type="ChEBI" id="CHEBI:18420"/>
    </ligand>
</feature>
<comment type="similarity">
    <text evidence="2">Belongs to the UPP synthase family.</text>
</comment>
<keyword evidence="4" id="KW-1185">Reference proteome</keyword>
<sequence length="228" mass="25526">MSIPTHVAIIMDGNGRWAAQRGKARIKGHKAGVQAVERILEAASDAGIQHLSLYAFSTENWKRPALEVGALMALLRMYLRMFVHQLTRKQIRFHHLGSLEGMPAGIRTDIRALEAATAKNTGMTFHLAVNYGSRLELSQAARRCIEDGLRADQVDEAALEARLWTTGVPDVDLLIRTSGEHRISNFLLWQSAYAELYMTDLLWPDFGPAELQAALEDYAQRERRFGGI</sequence>
<dbReference type="NCBIfam" id="TIGR00055">
    <property type="entry name" value="uppS"/>
    <property type="match status" value="1"/>
</dbReference>